<evidence type="ECO:0000313" key="1">
    <source>
        <dbReference type="EMBL" id="GAJ18907.1"/>
    </source>
</evidence>
<organism evidence="1">
    <name type="scientific">marine sediment metagenome</name>
    <dbReference type="NCBI Taxonomy" id="412755"/>
    <lineage>
        <taxon>unclassified sequences</taxon>
        <taxon>metagenomes</taxon>
        <taxon>ecological metagenomes</taxon>
    </lineage>
</organism>
<accession>X1VJ97</accession>
<dbReference type="AlphaFoldDB" id="X1VJ97"/>
<proteinExistence type="predicted"/>
<dbReference type="PROSITE" id="PS51257">
    <property type="entry name" value="PROKAR_LIPOPROTEIN"/>
    <property type="match status" value="1"/>
</dbReference>
<dbReference type="EMBL" id="BARW01035249">
    <property type="protein sequence ID" value="GAJ18907.1"/>
    <property type="molecule type" value="Genomic_DNA"/>
</dbReference>
<protein>
    <submittedName>
        <fullName evidence="1">Uncharacterized protein</fullName>
    </submittedName>
</protein>
<feature type="non-terminal residue" evidence="1">
    <location>
        <position position="42"/>
    </location>
</feature>
<comment type="caution">
    <text evidence="1">The sequence shown here is derived from an EMBL/GenBank/DDBJ whole genome shotgun (WGS) entry which is preliminary data.</text>
</comment>
<name>X1VJ97_9ZZZZ</name>
<sequence length="42" mass="4139">MRANTAPCCLTSVNAIAGACQLPGPGNLADLAEIRGSPEPGT</sequence>
<gene>
    <name evidence="1" type="ORF">S12H4_55023</name>
</gene>
<reference evidence="1" key="1">
    <citation type="journal article" date="2014" name="Front. Microbiol.">
        <title>High frequency of phylogenetically diverse reductive dehalogenase-homologous genes in deep subseafloor sedimentary metagenomes.</title>
        <authorList>
            <person name="Kawai M."/>
            <person name="Futagami T."/>
            <person name="Toyoda A."/>
            <person name="Takaki Y."/>
            <person name="Nishi S."/>
            <person name="Hori S."/>
            <person name="Arai W."/>
            <person name="Tsubouchi T."/>
            <person name="Morono Y."/>
            <person name="Uchiyama I."/>
            <person name="Ito T."/>
            <person name="Fujiyama A."/>
            <person name="Inagaki F."/>
            <person name="Takami H."/>
        </authorList>
    </citation>
    <scope>NUCLEOTIDE SEQUENCE</scope>
    <source>
        <strain evidence="1">Expedition CK06-06</strain>
    </source>
</reference>